<keyword evidence="3" id="KW-1185">Reference proteome</keyword>
<feature type="region of interest" description="Disordered" evidence="1">
    <location>
        <begin position="94"/>
        <end position="159"/>
    </location>
</feature>
<evidence type="ECO:0000313" key="2">
    <source>
        <dbReference type="EMBL" id="MBW0499921.1"/>
    </source>
</evidence>
<comment type="caution">
    <text evidence="2">The sequence shown here is derived from an EMBL/GenBank/DDBJ whole genome shotgun (WGS) entry which is preliminary data.</text>
</comment>
<feature type="compositionally biased region" description="Basic and acidic residues" evidence="1">
    <location>
        <begin position="53"/>
        <end position="64"/>
    </location>
</feature>
<evidence type="ECO:0000256" key="1">
    <source>
        <dbReference type="SAM" id="MobiDB-lite"/>
    </source>
</evidence>
<reference evidence="2" key="1">
    <citation type="submission" date="2021-03" db="EMBL/GenBank/DDBJ databases">
        <title>Draft genome sequence of rust myrtle Austropuccinia psidii MF-1, a brazilian biotype.</title>
        <authorList>
            <person name="Quecine M.C."/>
            <person name="Pachon D.M.R."/>
            <person name="Bonatelli M.L."/>
            <person name="Correr F.H."/>
            <person name="Franceschini L.M."/>
            <person name="Leite T.F."/>
            <person name="Margarido G.R.A."/>
            <person name="Almeida C.A."/>
            <person name="Ferrarezi J.A."/>
            <person name="Labate C.A."/>
        </authorList>
    </citation>
    <scope>NUCLEOTIDE SEQUENCE</scope>
    <source>
        <strain evidence="2">MF-1</strain>
    </source>
</reference>
<accession>A0A9Q3DA04</accession>
<protein>
    <submittedName>
        <fullName evidence="2">Uncharacterized protein</fullName>
    </submittedName>
</protein>
<dbReference type="Proteomes" id="UP000765509">
    <property type="component" value="Unassembled WGS sequence"/>
</dbReference>
<organism evidence="2 3">
    <name type="scientific">Austropuccinia psidii MF-1</name>
    <dbReference type="NCBI Taxonomy" id="1389203"/>
    <lineage>
        <taxon>Eukaryota</taxon>
        <taxon>Fungi</taxon>
        <taxon>Dikarya</taxon>
        <taxon>Basidiomycota</taxon>
        <taxon>Pucciniomycotina</taxon>
        <taxon>Pucciniomycetes</taxon>
        <taxon>Pucciniales</taxon>
        <taxon>Sphaerophragmiaceae</taxon>
        <taxon>Austropuccinia</taxon>
    </lineage>
</organism>
<dbReference type="EMBL" id="AVOT02015536">
    <property type="protein sequence ID" value="MBW0499921.1"/>
    <property type="molecule type" value="Genomic_DNA"/>
</dbReference>
<feature type="compositionally biased region" description="Polar residues" evidence="1">
    <location>
        <begin position="97"/>
        <end position="117"/>
    </location>
</feature>
<dbReference type="AlphaFoldDB" id="A0A9Q3DA04"/>
<feature type="compositionally biased region" description="Basic and acidic residues" evidence="1">
    <location>
        <begin position="138"/>
        <end position="149"/>
    </location>
</feature>
<sequence>MLVMLANKHTRNACWLSDPFDHTAREVLNQDALARTPLWSTMRKAFPSGNGCRDPKQADGDSRKLVQPPQVSIFPPPSYATIQWSLHSLTAAKTKPTKSPMTRLSRSYFTSRANSAATDPRPEWHPMPPIPGLSPSSKPHEDVPTHEPEPEVAPTQSMEEPFACPTPHYSVIIIDDMPIGSPLPFLLPLMFPQDPTASSPHSHNEAFQEFTDLQPTLMIPQAIIHKSINQILLEHR</sequence>
<evidence type="ECO:0000313" key="3">
    <source>
        <dbReference type="Proteomes" id="UP000765509"/>
    </source>
</evidence>
<name>A0A9Q3DA04_9BASI</name>
<proteinExistence type="predicted"/>
<feature type="region of interest" description="Disordered" evidence="1">
    <location>
        <begin position="45"/>
        <end position="72"/>
    </location>
</feature>
<gene>
    <name evidence="2" type="ORF">O181_039636</name>
</gene>